<evidence type="ECO:0000256" key="2">
    <source>
        <dbReference type="ARBA" id="ARBA00022692"/>
    </source>
</evidence>
<keyword evidence="4 5" id="KW-0472">Membrane</keyword>
<dbReference type="PANTHER" id="PTHR46426">
    <property type="entry name" value="PROTEIN DISULFIDE-ISOMERASE TMX3"/>
    <property type="match status" value="1"/>
</dbReference>
<gene>
    <name evidence="8" type="ORF">M9Y10_037885</name>
</gene>
<dbReference type="CDD" id="cd02961">
    <property type="entry name" value="PDI_a_family"/>
    <property type="match status" value="1"/>
</dbReference>
<dbReference type="Pfam" id="PF00085">
    <property type="entry name" value="Thioredoxin"/>
    <property type="match status" value="1"/>
</dbReference>
<evidence type="ECO:0000313" key="9">
    <source>
        <dbReference type="Proteomes" id="UP001470230"/>
    </source>
</evidence>
<feature type="chain" id="PRO_5046341972" description="Thioredoxin domain-containing protein" evidence="6">
    <location>
        <begin position="17"/>
        <end position="385"/>
    </location>
</feature>
<dbReference type="InterPro" id="IPR036249">
    <property type="entry name" value="Thioredoxin-like_sf"/>
</dbReference>
<evidence type="ECO:0000256" key="1">
    <source>
        <dbReference type="ARBA" id="ARBA00004167"/>
    </source>
</evidence>
<dbReference type="InterPro" id="IPR052250">
    <property type="entry name" value="PDI_TMX3"/>
</dbReference>
<accession>A0ABR2K6W3</accession>
<dbReference type="PANTHER" id="PTHR46426:SF1">
    <property type="entry name" value="PROTEIN DISULFIDE-ISOMERASE TMX3"/>
    <property type="match status" value="1"/>
</dbReference>
<dbReference type="SUPFAM" id="SSF52833">
    <property type="entry name" value="Thioredoxin-like"/>
    <property type="match status" value="1"/>
</dbReference>
<comment type="subcellular location">
    <subcellularLocation>
        <location evidence="1">Membrane</location>
        <topology evidence="1">Single-pass membrane protein</topology>
    </subcellularLocation>
</comment>
<protein>
    <recommendedName>
        <fullName evidence="7">Thioredoxin domain-containing protein</fullName>
    </recommendedName>
</protein>
<keyword evidence="2 5" id="KW-0812">Transmembrane</keyword>
<evidence type="ECO:0000259" key="7">
    <source>
        <dbReference type="Pfam" id="PF00085"/>
    </source>
</evidence>
<evidence type="ECO:0000256" key="4">
    <source>
        <dbReference type="ARBA" id="ARBA00023136"/>
    </source>
</evidence>
<reference evidence="8 9" key="1">
    <citation type="submission" date="2024-04" db="EMBL/GenBank/DDBJ databases">
        <title>Tritrichomonas musculus Genome.</title>
        <authorList>
            <person name="Alves-Ferreira E."/>
            <person name="Grigg M."/>
            <person name="Lorenzi H."/>
            <person name="Galac M."/>
        </authorList>
    </citation>
    <scope>NUCLEOTIDE SEQUENCE [LARGE SCALE GENOMIC DNA]</scope>
    <source>
        <strain evidence="8 9">EAF2021</strain>
    </source>
</reference>
<comment type="caution">
    <text evidence="8">The sequence shown here is derived from an EMBL/GenBank/DDBJ whole genome shotgun (WGS) entry which is preliminary data.</text>
</comment>
<feature type="transmembrane region" description="Helical" evidence="5">
    <location>
        <begin position="349"/>
        <end position="374"/>
    </location>
</feature>
<dbReference type="Gene3D" id="3.40.30.10">
    <property type="entry name" value="Glutaredoxin"/>
    <property type="match status" value="1"/>
</dbReference>
<proteinExistence type="predicted"/>
<dbReference type="InterPro" id="IPR013766">
    <property type="entry name" value="Thioredoxin_domain"/>
</dbReference>
<dbReference type="Proteomes" id="UP001470230">
    <property type="component" value="Unassembled WGS sequence"/>
</dbReference>
<sequence length="385" mass="45152">MIFFLLNFCCSVYISWENHSSFFDKNNPKFTFVALISDYCPHCKKIKPLLQKLDGRYNSNDIITIGIIQCDYDSKLCSKFPDAVTPSLYWIKGSIDSAEHYYGPITFSEISSYIEKKISPTFVDINSNEKFHLECQKRNESSIFLLNNLNHDQMSEVYQAQKDFQHYPIHFFNIQINPDEVKYPSLCNFYYPTNRTICLNKKLTQKKIRKFIQKHLYPVIGPISQQLINNSKETKSTILILSDEYPFYEYQFRNLSSKLPDDLISAVLLCSNNYRLCLKLIVQTGNGPKILMYNPYKRLIWYYRGILEEEFIIDWVRKVINHKIRAAGPGSGFFGFIGNIFDISRENGFIAFSFFVIIITVFVFIFICGTANSIHQRGKRYYKFD</sequence>
<keyword evidence="6" id="KW-0732">Signal</keyword>
<dbReference type="Pfam" id="PF13848">
    <property type="entry name" value="Thioredoxin_6"/>
    <property type="match status" value="1"/>
</dbReference>
<keyword evidence="3 5" id="KW-1133">Transmembrane helix</keyword>
<evidence type="ECO:0000313" key="8">
    <source>
        <dbReference type="EMBL" id="KAK8886852.1"/>
    </source>
</evidence>
<evidence type="ECO:0000256" key="5">
    <source>
        <dbReference type="SAM" id="Phobius"/>
    </source>
</evidence>
<name>A0ABR2K6W3_9EUKA</name>
<evidence type="ECO:0000256" key="3">
    <source>
        <dbReference type="ARBA" id="ARBA00022989"/>
    </source>
</evidence>
<dbReference type="EMBL" id="JAPFFF010000006">
    <property type="protein sequence ID" value="KAK8886852.1"/>
    <property type="molecule type" value="Genomic_DNA"/>
</dbReference>
<evidence type="ECO:0000256" key="6">
    <source>
        <dbReference type="SAM" id="SignalP"/>
    </source>
</evidence>
<keyword evidence="9" id="KW-1185">Reference proteome</keyword>
<feature type="signal peptide" evidence="6">
    <location>
        <begin position="1"/>
        <end position="16"/>
    </location>
</feature>
<feature type="domain" description="Thioredoxin" evidence="7">
    <location>
        <begin position="27"/>
        <end position="115"/>
    </location>
</feature>
<organism evidence="8 9">
    <name type="scientific">Tritrichomonas musculus</name>
    <dbReference type="NCBI Taxonomy" id="1915356"/>
    <lineage>
        <taxon>Eukaryota</taxon>
        <taxon>Metamonada</taxon>
        <taxon>Parabasalia</taxon>
        <taxon>Tritrichomonadida</taxon>
        <taxon>Tritrichomonadidae</taxon>
        <taxon>Tritrichomonas</taxon>
    </lineage>
</organism>